<protein>
    <submittedName>
        <fullName evidence="1">Uncharacterized protein</fullName>
    </submittedName>
</protein>
<gene>
    <name evidence="1" type="ORF">JZ751_005894</name>
</gene>
<sequence length="112" mass="12183">MLTLSPSVSRVAMVTGVALASIAARWEPVLEVDPWDGSLGRFRRGHQHWGSILTRDPVLCQKGGLQACAHCPSRPPLTVSQRASCLSLMRLNPVVRIFPSERNTALIGLEPS</sequence>
<reference evidence="1" key="1">
    <citation type="thesis" date="2021" institute="BYU ScholarsArchive" country="Provo, UT, USA">
        <title>Applications of and Algorithms for Genome Assembly and Genomic Analyses with an Emphasis on Marine Teleosts.</title>
        <authorList>
            <person name="Pickett B.D."/>
        </authorList>
    </citation>
    <scope>NUCLEOTIDE SEQUENCE</scope>
    <source>
        <strain evidence="1">HI-2016</strain>
    </source>
</reference>
<comment type="caution">
    <text evidence="1">The sequence shown here is derived from an EMBL/GenBank/DDBJ whole genome shotgun (WGS) entry which is preliminary data.</text>
</comment>
<keyword evidence="2" id="KW-1185">Reference proteome</keyword>
<evidence type="ECO:0000313" key="1">
    <source>
        <dbReference type="EMBL" id="KAG9346967.1"/>
    </source>
</evidence>
<name>A0A8T2PDZ7_9TELE</name>
<accession>A0A8T2PDZ7</accession>
<dbReference type="Proteomes" id="UP000824540">
    <property type="component" value="Unassembled WGS sequence"/>
</dbReference>
<organism evidence="1 2">
    <name type="scientific">Albula glossodonta</name>
    <name type="common">roundjaw bonefish</name>
    <dbReference type="NCBI Taxonomy" id="121402"/>
    <lineage>
        <taxon>Eukaryota</taxon>
        <taxon>Metazoa</taxon>
        <taxon>Chordata</taxon>
        <taxon>Craniata</taxon>
        <taxon>Vertebrata</taxon>
        <taxon>Euteleostomi</taxon>
        <taxon>Actinopterygii</taxon>
        <taxon>Neopterygii</taxon>
        <taxon>Teleostei</taxon>
        <taxon>Albuliformes</taxon>
        <taxon>Albulidae</taxon>
        <taxon>Albula</taxon>
    </lineage>
</organism>
<dbReference type="EMBL" id="JAFBMS010000014">
    <property type="protein sequence ID" value="KAG9346967.1"/>
    <property type="molecule type" value="Genomic_DNA"/>
</dbReference>
<dbReference type="AlphaFoldDB" id="A0A8T2PDZ7"/>
<evidence type="ECO:0000313" key="2">
    <source>
        <dbReference type="Proteomes" id="UP000824540"/>
    </source>
</evidence>
<proteinExistence type="predicted"/>